<dbReference type="Proteomes" id="UP000317169">
    <property type="component" value="Unassembled WGS sequence"/>
</dbReference>
<gene>
    <name evidence="10" type="ORF">FKR84_10205</name>
</gene>
<evidence type="ECO:0000256" key="5">
    <source>
        <dbReference type="ARBA" id="ARBA00022692"/>
    </source>
</evidence>
<dbReference type="GO" id="GO:1990281">
    <property type="term" value="C:efflux pump complex"/>
    <property type="evidence" value="ECO:0007669"/>
    <property type="project" value="TreeGrafter"/>
</dbReference>
<keyword evidence="8" id="KW-0175">Coiled coil</keyword>
<evidence type="ECO:0000313" key="10">
    <source>
        <dbReference type="EMBL" id="TQD36972.1"/>
    </source>
</evidence>
<accession>A0A507ZTR1</accession>
<comment type="subcellular location">
    <subcellularLocation>
        <location evidence="1">Cell outer membrane</location>
    </subcellularLocation>
</comment>
<dbReference type="RefSeq" id="WP_141422210.1">
    <property type="nucleotide sequence ID" value="NZ_VIAR01000010.1"/>
</dbReference>
<dbReference type="InterPro" id="IPR051906">
    <property type="entry name" value="TolC-like"/>
</dbReference>
<dbReference type="EMBL" id="VIAR01000010">
    <property type="protein sequence ID" value="TQD36972.1"/>
    <property type="molecule type" value="Genomic_DNA"/>
</dbReference>
<comment type="similarity">
    <text evidence="2">Belongs to the outer membrane factor (OMF) (TC 1.B.17) family.</text>
</comment>
<dbReference type="PANTHER" id="PTHR30026:SF20">
    <property type="entry name" value="OUTER MEMBRANE PROTEIN TOLC"/>
    <property type="match status" value="1"/>
</dbReference>
<evidence type="ECO:0000256" key="7">
    <source>
        <dbReference type="ARBA" id="ARBA00023237"/>
    </source>
</evidence>
<dbReference type="Pfam" id="PF02321">
    <property type="entry name" value="OEP"/>
    <property type="match status" value="1"/>
</dbReference>
<dbReference type="PANTHER" id="PTHR30026">
    <property type="entry name" value="OUTER MEMBRANE PROTEIN TOLC"/>
    <property type="match status" value="1"/>
</dbReference>
<dbReference type="OrthoDB" id="976750at2"/>
<evidence type="ECO:0000256" key="8">
    <source>
        <dbReference type="SAM" id="Coils"/>
    </source>
</evidence>
<feature type="coiled-coil region" evidence="8">
    <location>
        <begin position="147"/>
        <end position="174"/>
    </location>
</feature>
<feature type="signal peptide" evidence="9">
    <location>
        <begin position="1"/>
        <end position="18"/>
    </location>
</feature>
<evidence type="ECO:0000256" key="6">
    <source>
        <dbReference type="ARBA" id="ARBA00023136"/>
    </source>
</evidence>
<name>A0A507ZTR1_9FLAO</name>
<feature type="chain" id="PRO_5021388297" evidence="9">
    <location>
        <begin position="19"/>
        <end position="420"/>
    </location>
</feature>
<organism evidence="10 11">
    <name type="scientific">Haloflavibacter putidus</name>
    <dbReference type="NCBI Taxonomy" id="2576776"/>
    <lineage>
        <taxon>Bacteria</taxon>
        <taxon>Pseudomonadati</taxon>
        <taxon>Bacteroidota</taxon>
        <taxon>Flavobacteriia</taxon>
        <taxon>Flavobacteriales</taxon>
        <taxon>Flavobacteriaceae</taxon>
        <taxon>Haloflavibacter</taxon>
    </lineage>
</organism>
<dbReference type="SUPFAM" id="SSF56954">
    <property type="entry name" value="Outer membrane efflux proteins (OEP)"/>
    <property type="match status" value="1"/>
</dbReference>
<evidence type="ECO:0000256" key="4">
    <source>
        <dbReference type="ARBA" id="ARBA00022452"/>
    </source>
</evidence>
<keyword evidence="9" id="KW-0732">Signal</keyword>
<comment type="caution">
    <text evidence="10">The sequence shown here is derived from an EMBL/GenBank/DDBJ whole genome shotgun (WGS) entry which is preliminary data.</text>
</comment>
<keyword evidence="3" id="KW-0813">Transport</keyword>
<evidence type="ECO:0000256" key="3">
    <source>
        <dbReference type="ARBA" id="ARBA00022448"/>
    </source>
</evidence>
<keyword evidence="4" id="KW-1134">Transmembrane beta strand</keyword>
<keyword evidence="7" id="KW-0998">Cell outer membrane</keyword>
<evidence type="ECO:0000256" key="2">
    <source>
        <dbReference type="ARBA" id="ARBA00007613"/>
    </source>
</evidence>
<dbReference type="GO" id="GO:0015562">
    <property type="term" value="F:efflux transmembrane transporter activity"/>
    <property type="evidence" value="ECO:0007669"/>
    <property type="project" value="InterPro"/>
</dbReference>
<dbReference type="Gene3D" id="1.20.1600.10">
    <property type="entry name" value="Outer membrane efflux proteins (OEP)"/>
    <property type="match status" value="1"/>
</dbReference>
<evidence type="ECO:0000256" key="1">
    <source>
        <dbReference type="ARBA" id="ARBA00004442"/>
    </source>
</evidence>
<keyword evidence="6" id="KW-0472">Membrane</keyword>
<keyword evidence="5" id="KW-0812">Transmembrane</keyword>
<protein>
    <submittedName>
        <fullName evidence="10">TolC family protein</fullName>
    </submittedName>
</protein>
<keyword evidence="11" id="KW-1185">Reference proteome</keyword>
<dbReference type="AlphaFoldDB" id="A0A507ZTR1"/>
<evidence type="ECO:0000256" key="9">
    <source>
        <dbReference type="SAM" id="SignalP"/>
    </source>
</evidence>
<dbReference type="GO" id="GO:0009279">
    <property type="term" value="C:cell outer membrane"/>
    <property type="evidence" value="ECO:0007669"/>
    <property type="project" value="UniProtKB-SubCell"/>
</dbReference>
<dbReference type="InterPro" id="IPR003423">
    <property type="entry name" value="OMP_efflux"/>
</dbReference>
<reference evidence="10 11" key="1">
    <citation type="submission" date="2019-06" db="EMBL/GenBank/DDBJ databases">
        <title>Flavibacter putida gen. nov., sp. nov., a novel marine bacterium of the family Flavobacteriaceae isolated from coastal seawater.</title>
        <authorList>
            <person name="Feng X."/>
        </authorList>
    </citation>
    <scope>NUCLEOTIDE SEQUENCE [LARGE SCALE GENOMIC DNA]</scope>
    <source>
        <strain evidence="10 11">PLHSN227</strain>
    </source>
</reference>
<evidence type="ECO:0000313" key="11">
    <source>
        <dbReference type="Proteomes" id="UP000317169"/>
    </source>
</evidence>
<proteinExistence type="inferred from homology"/>
<dbReference type="GO" id="GO:0015288">
    <property type="term" value="F:porin activity"/>
    <property type="evidence" value="ECO:0007669"/>
    <property type="project" value="TreeGrafter"/>
</dbReference>
<sequence>MKKLVFILIGVLSIKASAQQTLSLQECYALVEKNYPLASNANLLEEKANFDIEVLKKNRLPKLDINAQATYQSEVIEFPGDIPNANFETPNKDQYRATLDANQLIYNGGSIAARASLKNAEMKTLQQEVAVNLYGLKGRINKNYFNVLLFQEQINLLQSKMEQLKARAKEVESGVKYGVVLVSSQQVLQAEILKLEQQVTEADFARKKSLEHLSQLLATNLNERTNLVKPNILINAANNSARPEVKLFDLQQQQLETSKTVLEKANYPNLFGFAQAGYGNPGLNMLENSFEDFYMVGLKVNWNIFDWGKTKQQKKAVDVSKEMIATEKETFELNNNIEVKGAMSEINKYQELLQSDSGIIEMRKKVLEATTVQFQNGAITSSEYITELNNLYEAEINQDLHEVQLLLAKANYKVIKGDLN</sequence>